<feature type="region of interest" description="Disordered" evidence="1">
    <location>
        <begin position="24"/>
        <end position="83"/>
    </location>
</feature>
<comment type="caution">
    <text evidence="4">The sequence shown here is derived from an EMBL/GenBank/DDBJ whole genome shotgun (WGS) entry which is preliminary data.</text>
</comment>
<name>A0A7C8M557_9PLEO</name>
<dbReference type="InterPro" id="IPR001623">
    <property type="entry name" value="DnaJ_domain"/>
</dbReference>
<dbReference type="EMBL" id="JAADJZ010000017">
    <property type="protein sequence ID" value="KAF2868916.1"/>
    <property type="molecule type" value="Genomic_DNA"/>
</dbReference>
<feature type="domain" description="J" evidence="3">
    <location>
        <begin position="83"/>
        <end position="150"/>
    </location>
</feature>
<dbReference type="AlphaFoldDB" id="A0A7C8M557"/>
<feature type="transmembrane region" description="Helical" evidence="2">
    <location>
        <begin position="214"/>
        <end position="234"/>
    </location>
</feature>
<evidence type="ECO:0000313" key="4">
    <source>
        <dbReference type="EMBL" id="KAF2868916.1"/>
    </source>
</evidence>
<evidence type="ECO:0000259" key="3">
    <source>
        <dbReference type="Pfam" id="PF00226"/>
    </source>
</evidence>
<dbReference type="InterPro" id="IPR036869">
    <property type="entry name" value="J_dom_sf"/>
</dbReference>
<proteinExistence type="predicted"/>
<accession>A0A7C8M557</accession>
<sequence>MLSRTPALLASYAHSARCYSPPRHAPQSCASCRHPHARPQSPRHTRSYAPQAAHDPSDASSPHCSESDLSWPDPVRPHRTPTPYQILQCSRGDVYTKQRFYSLVKLYHPDRCNVSSPIAHLPHAVRIERYRLLVAAHTILSDHAKRSAYDACGHGWAGHYSTPTPSSASPYESHTGQRQWPPGHDPAFNATWEDWERWYHREYGHPTEEPRATYMSNFAFVSLVFAFVTLGGIMQGTRANNFSSSVMEHRDKMHKEASIELARSKHMNGDRDARIRTFLEHRQAVLPSEDVYQRDLPPPATCEPDTVRKQ</sequence>
<reference evidence="4 5" key="1">
    <citation type="submission" date="2020-01" db="EMBL/GenBank/DDBJ databases">
        <authorList>
            <consortium name="DOE Joint Genome Institute"/>
            <person name="Haridas S."/>
            <person name="Albert R."/>
            <person name="Binder M."/>
            <person name="Bloem J."/>
            <person name="Labutti K."/>
            <person name="Salamov A."/>
            <person name="Andreopoulos B."/>
            <person name="Baker S.E."/>
            <person name="Barry K."/>
            <person name="Bills G."/>
            <person name="Bluhm B.H."/>
            <person name="Cannon C."/>
            <person name="Castanera R."/>
            <person name="Culley D.E."/>
            <person name="Daum C."/>
            <person name="Ezra D."/>
            <person name="Gonzalez J.B."/>
            <person name="Henrissat B."/>
            <person name="Kuo A."/>
            <person name="Liang C."/>
            <person name="Lipzen A."/>
            <person name="Lutzoni F."/>
            <person name="Magnuson J."/>
            <person name="Mondo S."/>
            <person name="Nolan M."/>
            <person name="Ohm R."/>
            <person name="Pangilinan J."/>
            <person name="Park H.-J.H."/>
            <person name="Ramirez L."/>
            <person name="Alfaro M."/>
            <person name="Sun H."/>
            <person name="Tritt A."/>
            <person name="Yoshinaga Y."/>
            <person name="Zwiers L.-H.L."/>
            <person name="Turgeon B.G."/>
            <person name="Goodwin S.B."/>
            <person name="Spatafora J.W."/>
            <person name="Crous P.W."/>
            <person name="Grigoriev I.V."/>
        </authorList>
    </citation>
    <scope>NUCLEOTIDE SEQUENCE [LARGE SCALE GENOMIC DNA]</scope>
    <source>
        <strain evidence="4 5">CBS 611.86</strain>
    </source>
</reference>
<dbReference type="Proteomes" id="UP000481861">
    <property type="component" value="Unassembled WGS sequence"/>
</dbReference>
<dbReference type="CDD" id="cd06257">
    <property type="entry name" value="DnaJ"/>
    <property type="match status" value="1"/>
</dbReference>
<dbReference type="SUPFAM" id="SSF46565">
    <property type="entry name" value="Chaperone J-domain"/>
    <property type="match status" value="1"/>
</dbReference>
<feature type="region of interest" description="Disordered" evidence="1">
    <location>
        <begin position="163"/>
        <end position="182"/>
    </location>
</feature>
<keyword evidence="2" id="KW-0812">Transmembrane</keyword>
<feature type="compositionally biased region" description="Polar residues" evidence="1">
    <location>
        <begin position="58"/>
        <end position="68"/>
    </location>
</feature>
<feature type="region of interest" description="Disordered" evidence="1">
    <location>
        <begin position="289"/>
        <end position="310"/>
    </location>
</feature>
<feature type="compositionally biased region" description="Low complexity" evidence="1">
    <location>
        <begin position="163"/>
        <end position="173"/>
    </location>
</feature>
<dbReference type="Gene3D" id="1.10.287.110">
    <property type="entry name" value="DnaJ domain"/>
    <property type="match status" value="1"/>
</dbReference>
<keyword evidence="2" id="KW-0472">Membrane</keyword>
<keyword evidence="5" id="KW-1185">Reference proteome</keyword>
<evidence type="ECO:0000313" key="5">
    <source>
        <dbReference type="Proteomes" id="UP000481861"/>
    </source>
</evidence>
<organism evidence="4 5">
    <name type="scientific">Massariosphaeria phaeospora</name>
    <dbReference type="NCBI Taxonomy" id="100035"/>
    <lineage>
        <taxon>Eukaryota</taxon>
        <taxon>Fungi</taxon>
        <taxon>Dikarya</taxon>
        <taxon>Ascomycota</taxon>
        <taxon>Pezizomycotina</taxon>
        <taxon>Dothideomycetes</taxon>
        <taxon>Pleosporomycetidae</taxon>
        <taxon>Pleosporales</taxon>
        <taxon>Pleosporales incertae sedis</taxon>
        <taxon>Massariosphaeria</taxon>
    </lineage>
</organism>
<dbReference type="Pfam" id="PF00226">
    <property type="entry name" value="DnaJ"/>
    <property type="match status" value="1"/>
</dbReference>
<keyword evidence="2" id="KW-1133">Transmembrane helix</keyword>
<dbReference type="OrthoDB" id="445556at2759"/>
<protein>
    <recommendedName>
        <fullName evidence="3">J domain-containing protein</fullName>
    </recommendedName>
</protein>
<evidence type="ECO:0000256" key="1">
    <source>
        <dbReference type="SAM" id="MobiDB-lite"/>
    </source>
</evidence>
<feature type="compositionally biased region" description="Basic residues" evidence="1">
    <location>
        <begin position="33"/>
        <end position="46"/>
    </location>
</feature>
<evidence type="ECO:0000256" key="2">
    <source>
        <dbReference type="SAM" id="Phobius"/>
    </source>
</evidence>
<gene>
    <name evidence="4" type="ORF">BDV95DRAFT_577930</name>
</gene>